<dbReference type="EMBL" id="AFMF02000016">
    <property type="protein sequence ID" value="EMM97560.1"/>
    <property type="molecule type" value="Genomic_DNA"/>
</dbReference>
<evidence type="ECO:0000313" key="3">
    <source>
        <dbReference type="EMBL" id="EMM97560.1"/>
    </source>
</evidence>
<feature type="coiled-coil region" evidence="1">
    <location>
        <begin position="246"/>
        <end position="273"/>
    </location>
</feature>
<feature type="region of interest" description="Disordered" evidence="2">
    <location>
        <begin position="46"/>
        <end position="72"/>
    </location>
</feature>
<organism evidence="3 4">
    <name type="scientific">Leptospira interrogans serovar Zanoni str. LT2156</name>
    <dbReference type="NCBI Taxonomy" id="1001601"/>
    <lineage>
        <taxon>Bacteria</taxon>
        <taxon>Pseudomonadati</taxon>
        <taxon>Spirochaetota</taxon>
        <taxon>Spirochaetia</taxon>
        <taxon>Leptospirales</taxon>
        <taxon>Leptospiraceae</taxon>
        <taxon>Leptospira</taxon>
    </lineage>
</organism>
<comment type="caution">
    <text evidence="3">The sequence shown here is derived from an EMBL/GenBank/DDBJ whole genome shotgun (WGS) entry which is preliminary data.</text>
</comment>
<accession>M6HKC8</accession>
<dbReference type="AlphaFoldDB" id="M6HKC8"/>
<gene>
    <name evidence="3" type="ORF">LEP1GSC158_2899</name>
</gene>
<proteinExistence type="predicted"/>
<name>M6HKC8_LEPIR</name>
<evidence type="ECO:0000313" key="4">
    <source>
        <dbReference type="Proteomes" id="UP000012089"/>
    </source>
</evidence>
<keyword evidence="1" id="KW-0175">Coiled coil</keyword>
<evidence type="ECO:0000256" key="1">
    <source>
        <dbReference type="SAM" id="Coils"/>
    </source>
</evidence>
<evidence type="ECO:0000256" key="2">
    <source>
        <dbReference type="SAM" id="MobiDB-lite"/>
    </source>
</evidence>
<sequence>MKKIATTLIDYSACNMVFLRKHNLIEDHEEFINELKIEMISLEKKHEQKNKKNKTTKQASTKTPNTKKLSSVAEVWSEEESSVTVEKTRELALPESTTPVPLVTPEQRRTRLNYLMSQIGAGTEMIRVGQETVLVALAEVNREQLYLEVPGCAGMEQFVNDNTVFEWWKIEKALPAVDKLFSSEINRKSLSGKNDKVLLKIIEGLREENALFEDGEVRFPDGRAMSLSDYEKSFASKNQKEVSKILTEKDKRIGDLENQITNTKKEASSYKEAMDELHKIVDDQTKDTGISPEVRRAFRERRELSEILMESLNSIQSQADVILAAHDSDFLKLEHSLENGKVVSIFLTSLSGIYRSIHEKWSDCLPVPMMEDLG</sequence>
<dbReference type="Proteomes" id="UP000012089">
    <property type="component" value="Unassembled WGS sequence"/>
</dbReference>
<protein>
    <recommendedName>
        <fullName evidence="5">PF11068 family protein</fullName>
    </recommendedName>
</protein>
<evidence type="ECO:0008006" key="5">
    <source>
        <dbReference type="Google" id="ProtNLM"/>
    </source>
</evidence>
<reference evidence="3 4" key="1">
    <citation type="submission" date="2013-01" db="EMBL/GenBank/DDBJ databases">
        <authorList>
            <person name="Harkins D.M."/>
            <person name="Durkin A.S."/>
            <person name="Brinkac L.M."/>
            <person name="Haft D.H."/>
            <person name="Selengut J.D."/>
            <person name="Sanka R."/>
            <person name="DePew J."/>
            <person name="Purushe J."/>
            <person name="Tulsiani S.M."/>
            <person name="Graham G.C."/>
            <person name="Burns M.-A."/>
            <person name="Dohnt M.F."/>
            <person name="Smythe L.D."/>
            <person name="McKay D.B."/>
            <person name="Craig S.B."/>
            <person name="Vinetz J.M."/>
            <person name="Sutton G.G."/>
            <person name="Nierman W.C."/>
            <person name="Fouts D.E."/>
        </authorList>
    </citation>
    <scope>NUCLEOTIDE SEQUENCE [LARGE SCALE GENOMIC DNA]</scope>
    <source>
        <strain evidence="3 4">LT2156</strain>
    </source>
</reference>